<comment type="caution">
    <text evidence="2">The sequence shown here is derived from an EMBL/GenBank/DDBJ whole genome shotgun (WGS) entry which is preliminary data.</text>
</comment>
<keyword evidence="1" id="KW-1133">Transmembrane helix</keyword>
<feature type="transmembrane region" description="Helical" evidence="1">
    <location>
        <begin position="37"/>
        <end position="58"/>
    </location>
</feature>
<evidence type="ECO:0000313" key="3">
    <source>
        <dbReference type="Proteomes" id="UP000238034"/>
    </source>
</evidence>
<keyword evidence="1" id="KW-0472">Membrane</keyword>
<dbReference type="PANTHER" id="PTHR34219">
    <property type="entry name" value="IRON-REGULATED INNER MEMBRANE PROTEIN-RELATED"/>
    <property type="match status" value="1"/>
</dbReference>
<feature type="transmembrane region" description="Helical" evidence="1">
    <location>
        <begin position="212"/>
        <end position="236"/>
    </location>
</feature>
<dbReference type="PANTHER" id="PTHR34219:SF3">
    <property type="entry name" value="BLL7967 PROTEIN"/>
    <property type="match status" value="1"/>
</dbReference>
<dbReference type="AlphaFoldDB" id="A0A2T0U8U8"/>
<reference evidence="2 3" key="1">
    <citation type="submission" date="2018-03" db="EMBL/GenBank/DDBJ databases">
        <title>Genomic Encyclopedia of Type Strains, Phase III (KMG-III): the genomes of soil and plant-associated and newly described type strains.</title>
        <authorList>
            <person name="Whitman W."/>
        </authorList>
    </citation>
    <scope>NUCLEOTIDE SEQUENCE [LARGE SCALE GENOMIC DNA]</scope>
    <source>
        <strain evidence="2 3">CGMCC 1.9313</strain>
    </source>
</reference>
<accession>A0A2T0U8U8</accession>
<proteinExistence type="predicted"/>
<evidence type="ECO:0000256" key="1">
    <source>
        <dbReference type="SAM" id="Phobius"/>
    </source>
</evidence>
<dbReference type="Proteomes" id="UP000238034">
    <property type="component" value="Unassembled WGS sequence"/>
</dbReference>
<name>A0A2T0U8U8_9SPHI</name>
<gene>
    <name evidence="2" type="ORF">B0I27_102119</name>
</gene>
<keyword evidence="1" id="KW-0812">Transmembrane</keyword>
<feature type="transmembrane region" description="Helical" evidence="1">
    <location>
        <begin position="169"/>
        <end position="191"/>
    </location>
</feature>
<evidence type="ECO:0000313" key="2">
    <source>
        <dbReference type="EMBL" id="PRY54353.1"/>
    </source>
</evidence>
<feature type="transmembrane region" description="Helical" evidence="1">
    <location>
        <begin position="363"/>
        <end position="384"/>
    </location>
</feature>
<dbReference type="InterPro" id="IPR005625">
    <property type="entry name" value="PepSY-ass_TM"/>
</dbReference>
<sequence>MQTQVLTQCLEAPSTQPLIAINMKANTIKSWFYVHKWTSLICTAFLLLLCLTGLPLIFTDEIHHWMGDDADAPALPANAPKAPIDNVINNAKNHLPGKEMKYIYWDEDKEPGKMFFTLADSSSAPEASNSYLTMDSRTAKVLQTPANEMDFMDIMYHLHVDLMAGLPGMLFLGFMGILFIASLISGVVLYGPIMKRYDFGMIRTEKSSRLRWLDLHNVVGIVSLAWAFVVCITGIINTLADPAVEVWRAGQLAEMVSEYKDKPRVKEAELGPLQIAIDKTREAEPDMEVNFIAFPGTLYSSNYHYAVYVKGNTPLTSRIIKPALIDAQTNELTDIRDLPWYLKTVYISQPFHFGDYGGMPMKVLWALFDLATIIVLISGLYLWVARRKSKEQQLNRILTNLEAANLIK</sequence>
<protein>
    <submittedName>
        <fullName evidence="2">Putative iron-regulated membrane protein</fullName>
    </submittedName>
</protein>
<keyword evidence="3" id="KW-1185">Reference proteome</keyword>
<dbReference type="EMBL" id="PVTH01000002">
    <property type="protein sequence ID" value="PRY54353.1"/>
    <property type="molecule type" value="Genomic_DNA"/>
</dbReference>
<dbReference type="Pfam" id="PF03929">
    <property type="entry name" value="PepSY_TM"/>
    <property type="match status" value="1"/>
</dbReference>
<organism evidence="2 3">
    <name type="scientific">Arcticibacter pallidicorallinus</name>
    <dbReference type="NCBI Taxonomy" id="1259464"/>
    <lineage>
        <taxon>Bacteria</taxon>
        <taxon>Pseudomonadati</taxon>
        <taxon>Bacteroidota</taxon>
        <taxon>Sphingobacteriia</taxon>
        <taxon>Sphingobacteriales</taxon>
        <taxon>Sphingobacteriaceae</taxon>
        <taxon>Arcticibacter</taxon>
    </lineage>
</organism>